<comment type="caution">
    <text evidence="1">The sequence shown here is derived from an EMBL/GenBank/DDBJ whole genome shotgun (WGS) entry which is preliminary data.</text>
</comment>
<evidence type="ECO:0000313" key="2">
    <source>
        <dbReference type="Proteomes" id="UP001147695"/>
    </source>
</evidence>
<dbReference type="Proteomes" id="UP001147695">
    <property type="component" value="Unassembled WGS sequence"/>
</dbReference>
<dbReference type="EMBL" id="JAPZBQ010000003">
    <property type="protein sequence ID" value="KAJ5339136.1"/>
    <property type="molecule type" value="Genomic_DNA"/>
</dbReference>
<reference evidence="1" key="2">
    <citation type="journal article" date="2023" name="IMA Fungus">
        <title>Comparative genomic study of the Penicillium genus elucidates a diverse pangenome and 15 lateral gene transfer events.</title>
        <authorList>
            <person name="Petersen C."/>
            <person name="Sorensen T."/>
            <person name="Nielsen M.R."/>
            <person name="Sondergaard T.E."/>
            <person name="Sorensen J.L."/>
            <person name="Fitzpatrick D.A."/>
            <person name="Frisvad J.C."/>
            <person name="Nielsen K.L."/>
        </authorList>
    </citation>
    <scope>NUCLEOTIDE SEQUENCE</scope>
    <source>
        <strain evidence="1">IBT 35673</strain>
    </source>
</reference>
<dbReference type="AlphaFoldDB" id="A0A9W9QJI1"/>
<proteinExistence type="predicted"/>
<sequence>MARMLSFTPHFLDRAAPAKRLSKAGHTCDWADYLPAPRGRSAHPGLQQLRAFIENPVIHDPGVIEAPEPDEMDPWLCFVDWPQLLAGLAPDELLALLRAPPPTSHSPTRLRATGSDPKNSHTWWVQSWEAAECKKDLIPLVKYVPEIIERTQVAITGPSGDPRTEKPILLDVRAGIAFKGAGGDTKIPSISCRAFRHTYNPRGLPYDATFTCNTDGLAHDAVVTCILLWAWELGQDNFDVLYAPFVLSLIWIYVLTFPSSRTMHASWRPARELSLQEHVA</sequence>
<evidence type="ECO:0000313" key="1">
    <source>
        <dbReference type="EMBL" id="KAJ5339136.1"/>
    </source>
</evidence>
<gene>
    <name evidence="1" type="ORF">N7452_005864</name>
</gene>
<protein>
    <submittedName>
        <fullName evidence="1">Uncharacterized protein</fullName>
    </submittedName>
</protein>
<accession>A0A9W9QJI1</accession>
<reference evidence="1" key="1">
    <citation type="submission" date="2022-12" db="EMBL/GenBank/DDBJ databases">
        <authorList>
            <person name="Petersen C."/>
        </authorList>
    </citation>
    <scope>NUCLEOTIDE SEQUENCE</scope>
    <source>
        <strain evidence="1">IBT 35673</strain>
    </source>
</reference>
<name>A0A9W9QJI1_PENBR</name>
<organism evidence="1 2">
    <name type="scientific">Penicillium brevicompactum</name>
    <dbReference type="NCBI Taxonomy" id="5074"/>
    <lineage>
        <taxon>Eukaryota</taxon>
        <taxon>Fungi</taxon>
        <taxon>Dikarya</taxon>
        <taxon>Ascomycota</taxon>
        <taxon>Pezizomycotina</taxon>
        <taxon>Eurotiomycetes</taxon>
        <taxon>Eurotiomycetidae</taxon>
        <taxon>Eurotiales</taxon>
        <taxon>Aspergillaceae</taxon>
        <taxon>Penicillium</taxon>
    </lineage>
</organism>